<accession>A0A0E9VXC4</accession>
<dbReference type="AlphaFoldDB" id="A0A0E9VXC4"/>
<name>A0A0E9VXC4_ANGAN</name>
<reference evidence="1" key="2">
    <citation type="journal article" date="2015" name="Fish Shellfish Immunol.">
        <title>Early steps in the European eel (Anguilla anguilla)-Vibrio vulnificus interaction in the gills: Role of the RtxA13 toxin.</title>
        <authorList>
            <person name="Callol A."/>
            <person name="Pajuelo D."/>
            <person name="Ebbesson L."/>
            <person name="Teles M."/>
            <person name="MacKenzie S."/>
            <person name="Amaro C."/>
        </authorList>
    </citation>
    <scope>NUCLEOTIDE SEQUENCE</scope>
</reference>
<dbReference type="EMBL" id="GBXM01025798">
    <property type="protein sequence ID" value="JAH82779.1"/>
    <property type="molecule type" value="Transcribed_RNA"/>
</dbReference>
<protein>
    <submittedName>
        <fullName evidence="1">Uncharacterized protein</fullName>
    </submittedName>
</protein>
<organism evidence="1">
    <name type="scientific">Anguilla anguilla</name>
    <name type="common">European freshwater eel</name>
    <name type="synonym">Muraena anguilla</name>
    <dbReference type="NCBI Taxonomy" id="7936"/>
    <lineage>
        <taxon>Eukaryota</taxon>
        <taxon>Metazoa</taxon>
        <taxon>Chordata</taxon>
        <taxon>Craniata</taxon>
        <taxon>Vertebrata</taxon>
        <taxon>Euteleostomi</taxon>
        <taxon>Actinopterygii</taxon>
        <taxon>Neopterygii</taxon>
        <taxon>Teleostei</taxon>
        <taxon>Anguilliformes</taxon>
        <taxon>Anguillidae</taxon>
        <taxon>Anguilla</taxon>
    </lineage>
</organism>
<reference evidence="1" key="1">
    <citation type="submission" date="2014-11" db="EMBL/GenBank/DDBJ databases">
        <authorList>
            <person name="Amaro Gonzalez C."/>
        </authorList>
    </citation>
    <scope>NUCLEOTIDE SEQUENCE</scope>
</reference>
<proteinExistence type="predicted"/>
<evidence type="ECO:0000313" key="1">
    <source>
        <dbReference type="EMBL" id="JAH82779.1"/>
    </source>
</evidence>
<sequence>MRGLVDDYYMALSTILVSSY</sequence>